<dbReference type="InterPro" id="IPR040213">
    <property type="entry name" value="GIR2-like"/>
</dbReference>
<dbReference type="AlphaFoldDB" id="A0A0C3QHZ2"/>
<name>A0A0C3QHZ2_9AGAM</name>
<dbReference type="STRING" id="1051891.A0A0C3QHZ2"/>
<feature type="region of interest" description="Disordered" evidence="1">
    <location>
        <begin position="205"/>
        <end position="242"/>
    </location>
</feature>
<reference evidence="3 4" key="1">
    <citation type="submission" date="2014-04" db="EMBL/GenBank/DDBJ databases">
        <authorList>
            <consortium name="DOE Joint Genome Institute"/>
            <person name="Kuo A."/>
            <person name="Girlanda M."/>
            <person name="Perotto S."/>
            <person name="Kohler A."/>
            <person name="Nagy L.G."/>
            <person name="Floudas D."/>
            <person name="Copeland A."/>
            <person name="Barry K.W."/>
            <person name="Cichocki N."/>
            <person name="Veneault-Fourrey C."/>
            <person name="LaButti K."/>
            <person name="Lindquist E.A."/>
            <person name="Lipzen A."/>
            <person name="Lundell T."/>
            <person name="Morin E."/>
            <person name="Murat C."/>
            <person name="Sun H."/>
            <person name="Tunlid A."/>
            <person name="Henrissat B."/>
            <person name="Grigoriev I.V."/>
            <person name="Hibbett D.S."/>
            <person name="Martin F."/>
            <person name="Nordberg H.P."/>
            <person name="Cantor M.N."/>
            <person name="Hua S.X."/>
        </authorList>
    </citation>
    <scope>NUCLEOTIDE SEQUENCE [LARGE SCALE GENOMIC DNA]</scope>
    <source>
        <strain evidence="3 4">MUT 4182</strain>
    </source>
</reference>
<protein>
    <recommendedName>
        <fullName evidence="2">RWD domain-containing protein</fullName>
    </recommendedName>
</protein>
<dbReference type="PANTHER" id="PTHR12292">
    <property type="entry name" value="RWD DOMAIN-CONTAINING PROTEIN"/>
    <property type="match status" value="1"/>
</dbReference>
<dbReference type="OrthoDB" id="277175at2759"/>
<sequence>MSRQETLDEEFEVLESIYPEELEKLEDDIIQISVAPEEQLPDEELRILLRVEYPAEYPDVIPSLSIVASEGEMSAEEEETLMKKIKASAEESLGMAQTFSVVTTLIEGITEVVADRIKQKQDAKAKKEAEEEEAERRRTRGTLVTPESFNAWRLKFNKERQIKKKAQDEEKMREMTNKEKEEFKKYANRLSGRQLFERNRDLATADDTLVEEGAESVDVSKFNREEAVEDEEEERLHFSDSD</sequence>
<dbReference type="Pfam" id="PF05773">
    <property type="entry name" value="RWD"/>
    <property type="match status" value="1"/>
</dbReference>
<dbReference type="InterPro" id="IPR006575">
    <property type="entry name" value="RWD_dom"/>
</dbReference>
<organism evidence="3 4">
    <name type="scientific">Tulasnella calospora MUT 4182</name>
    <dbReference type="NCBI Taxonomy" id="1051891"/>
    <lineage>
        <taxon>Eukaryota</taxon>
        <taxon>Fungi</taxon>
        <taxon>Dikarya</taxon>
        <taxon>Basidiomycota</taxon>
        <taxon>Agaricomycotina</taxon>
        <taxon>Agaricomycetes</taxon>
        <taxon>Cantharellales</taxon>
        <taxon>Tulasnellaceae</taxon>
        <taxon>Tulasnella</taxon>
    </lineage>
</organism>
<keyword evidence="4" id="KW-1185">Reference proteome</keyword>
<dbReference type="Pfam" id="PF16543">
    <property type="entry name" value="DFRP_C"/>
    <property type="match status" value="1"/>
</dbReference>
<dbReference type="PROSITE" id="PS50908">
    <property type="entry name" value="RWD"/>
    <property type="match status" value="1"/>
</dbReference>
<evidence type="ECO:0000313" key="3">
    <source>
        <dbReference type="EMBL" id="KIO26311.1"/>
    </source>
</evidence>
<evidence type="ECO:0000313" key="4">
    <source>
        <dbReference type="Proteomes" id="UP000054248"/>
    </source>
</evidence>
<dbReference type="EMBL" id="KN823026">
    <property type="protein sequence ID" value="KIO26311.1"/>
    <property type="molecule type" value="Genomic_DNA"/>
</dbReference>
<reference evidence="4" key="2">
    <citation type="submission" date="2015-01" db="EMBL/GenBank/DDBJ databases">
        <title>Evolutionary Origins and Diversification of the Mycorrhizal Mutualists.</title>
        <authorList>
            <consortium name="DOE Joint Genome Institute"/>
            <consortium name="Mycorrhizal Genomics Consortium"/>
            <person name="Kohler A."/>
            <person name="Kuo A."/>
            <person name="Nagy L.G."/>
            <person name="Floudas D."/>
            <person name="Copeland A."/>
            <person name="Barry K.W."/>
            <person name="Cichocki N."/>
            <person name="Veneault-Fourrey C."/>
            <person name="LaButti K."/>
            <person name="Lindquist E.A."/>
            <person name="Lipzen A."/>
            <person name="Lundell T."/>
            <person name="Morin E."/>
            <person name="Murat C."/>
            <person name="Riley R."/>
            <person name="Ohm R."/>
            <person name="Sun H."/>
            <person name="Tunlid A."/>
            <person name="Henrissat B."/>
            <person name="Grigoriev I.V."/>
            <person name="Hibbett D.S."/>
            <person name="Martin F."/>
        </authorList>
    </citation>
    <scope>NUCLEOTIDE SEQUENCE [LARGE SCALE GENOMIC DNA]</scope>
    <source>
        <strain evidence="4">MUT 4182</strain>
    </source>
</reference>
<dbReference type="InterPro" id="IPR016135">
    <property type="entry name" value="UBQ-conjugating_enzyme/RWD"/>
</dbReference>
<proteinExistence type="predicted"/>
<feature type="domain" description="RWD" evidence="2">
    <location>
        <begin position="9"/>
        <end position="112"/>
    </location>
</feature>
<dbReference type="Gene3D" id="3.10.110.10">
    <property type="entry name" value="Ubiquitin Conjugating Enzyme"/>
    <property type="match status" value="1"/>
</dbReference>
<feature type="region of interest" description="Disordered" evidence="1">
    <location>
        <begin position="119"/>
        <end position="142"/>
    </location>
</feature>
<feature type="compositionally biased region" description="Basic and acidic residues" evidence="1">
    <location>
        <begin position="119"/>
        <end position="129"/>
    </location>
</feature>
<dbReference type="SMART" id="SM00591">
    <property type="entry name" value="RWD"/>
    <property type="match status" value="1"/>
</dbReference>
<dbReference type="Proteomes" id="UP000054248">
    <property type="component" value="Unassembled WGS sequence"/>
</dbReference>
<dbReference type="InterPro" id="IPR032378">
    <property type="entry name" value="ZC3H15/TMA46_C"/>
</dbReference>
<accession>A0A0C3QHZ2</accession>
<gene>
    <name evidence="3" type="ORF">M407DRAFT_202124</name>
</gene>
<evidence type="ECO:0000259" key="2">
    <source>
        <dbReference type="PROSITE" id="PS50908"/>
    </source>
</evidence>
<dbReference type="HOGENOM" id="CLU_084528_1_0_1"/>
<feature type="region of interest" description="Disordered" evidence="1">
    <location>
        <begin position="162"/>
        <end position="183"/>
    </location>
</feature>
<evidence type="ECO:0000256" key="1">
    <source>
        <dbReference type="SAM" id="MobiDB-lite"/>
    </source>
</evidence>
<dbReference type="SUPFAM" id="SSF54495">
    <property type="entry name" value="UBC-like"/>
    <property type="match status" value="1"/>
</dbReference>